<accession>A0A5N8VCM1</accession>
<sequence length="537" mass="58852">MLQGLAVQTVQHRRILREVVGVLAESSALTDTRGRHQWRSELTRALGGRSLAEFPTAQQEFVEAVRVCEQQADGLSLLVEATSLVAPALEHRLVPLVEEFHALRLYDFKDWTALRAALLVELTELDATVARVTGDRLRLPPHCTTVWQAFLHLSGRGVMPGVALSPGMVLLEHLALHSDFASHVGELHGWNDHFAGLWDLVDGAGGLTEVRAALGAGRSAPGHDDTAGSQVTSAPVVADGPDASARPVIRLYIKLVPDLAPVQGTGRRQARKGRRYWVSARVKYAESAELHHAKEGETQQAVPQSQVPAAVARLLTRMSSLWHSRAEEVVLEFFLPTELLNEPVEWWDRDPSLTYPNPLFSKYPEIVLHSLERLHRRDAHQVWRLRWARWKGASGSEDFIHWCEQQGRAVNEHLEQLDATIGAKKDVVAMVLSEPPATGNAAGLGEVRVGIDLGIPVFVHHRDATSVEFHGMVKDGLAEGGLAGLPFRTRQWKSDATARADGSARNPAQHLCLVWDDPEQLLDGGAGAPAAFIGGIE</sequence>
<comment type="caution">
    <text evidence="5">The sequence shown here is derived from an EMBL/GenBank/DDBJ whole genome shotgun (WGS) entry which is preliminary data.</text>
</comment>
<reference evidence="5 6" key="1">
    <citation type="submission" date="2019-07" db="EMBL/GenBank/DDBJ databases">
        <title>New species of Amycolatopsis and Streptomyces.</title>
        <authorList>
            <person name="Duangmal K."/>
            <person name="Teo W.F.A."/>
            <person name="Lipun K."/>
        </authorList>
    </citation>
    <scope>NUCLEOTIDE SEQUENCE [LARGE SCALE GENOMIC DNA]</scope>
    <source>
        <strain evidence="5 6">NBRC 109810</strain>
    </source>
</reference>
<feature type="domain" description="vWA-MoxR associated protein middle region 0" evidence="2">
    <location>
        <begin position="107"/>
        <end position="203"/>
    </location>
</feature>
<keyword evidence="6" id="KW-1185">Reference proteome</keyword>
<dbReference type="AlphaFoldDB" id="A0A5N8VCM1"/>
<evidence type="ECO:0000259" key="4">
    <source>
        <dbReference type="Pfam" id="PF20028"/>
    </source>
</evidence>
<organism evidence="5 6">
    <name type="scientific">Streptomyces adustus</name>
    <dbReference type="NCBI Taxonomy" id="1609272"/>
    <lineage>
        <taxon>Bacteria</taxon>
        <taxon>Bacillati</taxon>
        <taxon>Actinomycetota</taxon>
        <taxon>Actinomycetes</taxon>
        <taxon>Kitasatosporales</taxon>
        <taxon>Streptomycetaceae</taxon>
        <taxon>Streptomyces</taxon>
    </lineage>
</organism>
<dbReference type="InterPro" id="IPR045450">
    <property type="entry name" value="VMAP_C"/>
</dbReference>
<dbReference type="Pfam" id="PF19916">
    <property type="entry name" value="VMAP-M0"/>
    <property type="match status" value="1"/>
</dbReference>
<dbReference type="Proteomes" id="UP000325849">
    <property type="component" value="Unassembled WGS sequence"/>
</dbReference>
<dbReference type="Pfam" id="PF20028">
    <property type="entry name" value="VMAP-C"/>
    <property type="match status" value="1"/>
</dbReference>
<evidence type="ECO:0000313" key="5">
    <source>
        <dbReference type="EMBL" id="MPY32586.1"/>
    </source>
</evidence>
<dbReference type="RefSeq" id="WP_152888123.1">
    <property type="nucleotide sequence ID" value="NZ_VJZD01000050.1"/>
</dbReference>
<evidence type="ECO:0000256" key="1">
    <source>
        <dbReference type="SAM" id="MobiDB-lite"/>
    </source>
</evidence>
<evidence type="ECO:0000259" key="2">
    <source>
        <dbReference type="Pfam" id="PF19916"/>
    </source>
</evidence>
<dbReference type="EMBL" id="VJZD01000050">
    <property type="protein sequence ID" value="MPY32586.1"/>
    <property type="molecule type" value="Genomic_DNA"/>
</dbReference>
<dbReference type="InterPro" id="IPR045555">
    <property type="entry name" value="VMAP-M0"/>
</dbReference>
<protein>
    <submittedName>
        <fullName evidence="5">Uncharacterized protein</fullName>
    </submittedName>
</protein>
<gene>
    <name evidence="5" type="ORF">FNH09_15280</name>
</gene>
<feature type="domain" description="Effector-associated" evidence="3">
    <location>
        <begin position="20"/>
        <end position="97"/>
    </location>
</feature>
<name>A0A5N8VCM1_9ACTN</name>
<feature type="region of interest" description="Disordered" evidence="1">
    <location>
        <begin position="217"/>
        <end position="237"/>
    </location>
</feature>
<evidence type="ECO:0000259" key="3">
    <source>
        <dbReference type="Pfam" id="PF19956"/>
    </source>
</evidence>
<dbReference type="Pfam" id="PF19956">
    <property type="entry name" value="EAD2"/>
    <property type="match status" value="1"/>
</dbReference>
<proteinExistence type="predicted"/>
<dbReference type="OrthoDB" id="3867284at2"/>
<feature type="domain" description="vWA-MoxR associated protein C-terminal" evidence="4">
    <location>
        <begin position="275"/>
        <end position="518"/>
    </location>
</feature>
<evidence type="ECO:0000313" key="6">
    <source>
        <dbReference type="Proteomes" id="UP000325849"/>
    </source>
</evidence>
<dbReference type="InterPro" id="IPR045431">
    <property type="entry name" value="EAD2"/>
</dbReference>